<name>A0A841R6F8_9SPIO</name>
<gene>
    <name evidence="1" type="ORF">HNR50_001081</name>
</gene>
<evidence type="ECO:0000313" key="1">
    <source>
        <dbReference type="EMBL" id="MBB6479423.1"/>
    </source>
</evidence>
<dbReference type="RefSeq" id="WP_184744652.1">
    <property type="nucleotide sequence ID" value="NZ_JACHGJ010000002.1"/>
</dbReference>
<organism evidence="1 2">
    <name type="scientific">Spirochaeta isovalerica</name>
    <dbReference type="NCBI Taxonomy" id="150"/>
    <lineage>
        <taxon>Bacteria</taxon>
        <taxon>Pseudomonadati</taxon>
        <taxon>Spirochaetota</taxon>
        <taxon>Spirochaetia</taxon>
        <taxon>Spirochaetales</taxon>
        <taxon>Spirochaetaceae</taxon>
        <taxon>Spirochaeta</taxon>
    </lineage>
</organism>
<dbReference type="Proteomes" id="UP000587760">
    <property type="component" value="Unassembled WGS sequence"/>
</dbReference>
<proteinExistence type="predicted"/>
<keyword evidence="2" id="KW-1185">Reference proteome</keyword>
<sequence>MYIVPDLLERQFPQMSRGYFALKGFPPEDKLNILCNWICYEMTVNRRSWLSIREELMLDDDNTLEKYFLKVTGFTPADFSLQMKKIQS</sequence>
<evidence type="ECO:0008006" key="3">
    <source>
        <dbReference type="Google" id="ProtNLM"/>
    </source>
</evidence>
<accession>A0A841R6F8</accession>
<evidence type="ECO:0000313" key="2">
    <source>
        <dbReference type="Proteomes" id="UP000587760"/>
    </source>
</evidence>
<reference evidence="1 2" key="1">
    <citation type="submission" date="2020-08" db="EMBL/GenBank/DDBJ databases">
        <title>Genomic Encyclopedia of Type Strains, Phase IV (KMG-IV): sequencing the most valuable type-strain genomes for metagenomic binning, comparative biology and taxonomic classification.</title>
        <authorList>
            <person name="Goeker M."/>
        </authorList>
    </citation>
    <scope>NUCLEOTIDE SEQUENCE [LARGE SCALE GENOMIC DNA]</scope>
    <source>
        <strain evidence="1 2">DSM 2461</strain>
    </source>
</reference>
<dbReference type="EMBL" id="JACHGJ010000002">
    <property type="protein sequence ID" value="MBB6479423.1"/>
    <property type="molecule type" value="Genomic_DNA"/>
</dbReference>
<dbReference type="AlphaFoldDB" id="A0A841R6F8"/>
<protein>
    <recommendedName>
        <fullName evidence="3">HTH araC/xylS-type domain-containing protein</fullName>
    </recommendedName>
</protein>
<comment type="caution">
    <text evidence="1">The sequence shown here is derived from an EMBL/GenBank/DDBJ whole genome shotgun (WGS) entry which is preliminary data.</text>
</comment>